<dbReference type="EMBL" id="QYRP01000002">
    <property type="protein sequence ID" value="RJS46643.1"/>
    <property type="molecule type" value="Genomic_DNA"/>
</dbReference>
<comment type="caution">
    <text evidence="2">The sequence shown here is derived from an EMBL/GenBank/DDBJ whole genome shotgun (WGS) entry which is preliminary data.</text>
</comment>
<evidence type="ECO:0000313" key="2">
    <source>
        <dbReference type="EMBL" id="RJS46643.1"/>
    </source>
</evidence>
<sequence>MSRDLRRAPVLRCLLVWSAVTAVSALLLALLGRDLGAAPPDFDGALTRAASVALAACTAWLWLITSLTAYDAARGARMRTLPGCPRAVRRVLMTACGVALAASVAPANADTGQAGMPPTPVASTTGASPTARAVDVREGDCLWHLAEVSLSPDATAADVDRQWRAIWAANRDTVGTDPDLILPGQRLTMPEAGR</sequence>
<feature type="transmembrane region" description="Helical" evidence="1">
    <location>
        <begin position="52"/>
        <end position="70"/>
    </location>
</feature>
<dbReference type="PANTHER" id="PTHR34700:SF4">
    <property type="entry name" value="PHAGE-LIKE ELEMENT PBSX PROTEIN XKDP"/>
    <property type="match status" value="1"/>
</dbReference>
<gene>
    <name evidence="2" type="ORF">D4739_10720</name>
</gene>
<keyword evidence="3" id="KW-1185">Reference proteome</keyword>
<reference evidence="3" key="1">
    <citation type="submission" date="2018-09" db="EMBL/GenBank/DDBJ databases">
        <authorList>
            <person name="Zhu H."/>
        </authorList>
    </citation>
    <scope>NUCLEOTIDE SEQUENCE [LARGE SCALE GENOMIC DNA]</scope>
    <source>
        <strain evidence="3">K1W22B-1</strain>
    </source>
</reference>
<protein>
    <submittedName>
        <fullName evidence="2">Uncharacterized protein</fullName>
    </submittedName>
</protein>
<dbReference type="RefSeq" id="WP_120060614.1">
    <property type="nucleotide sequence ID" value="NZ_QYRP01000002.1"/>
</dbReference>
<proteinExistence type="predicted"/>
<dbReference type="Proteomes" id="UP000276542">
    <property type="component" value="Unassembled WGS sequence"/>
</dbReference>
<keyword evidence="1" id="KW-0472">Membrane</keyword>
<organism evidence="2 3">
    <name type="scientific">Nocardioides cavernaquae</name>
    <dbReference type="NCBI Taxonomy" id="2321396"/>
    <lineage>
        <taxon>Bacteria</taxon>
        <taxon>Bacillati</taxon>
        <taxon>Actinomycetota</taxon>
        <taxon>Actinomycetes</taxon>
        <taxon>Propionibacteriales</taxon>
        <taxon>Nocardioidaceae</taxon>
        <taxon>Nocardioides</taxon>
    </lineage>
</organism>
<dbReference type="AlphaFoldDB" id="A0A3A5H7J9"/>
<dbReference type="PANTHER" id="PTHR34700">
    <property type="entry name" value="POTASSIUM BINDING PROTEIN KBP"/>
    <property type="match status" value="1"/>
</dbReference>
<dbReference type="InterPro" id="IPR052196">
    <property type="entry name" value="Bact_Kbp"/>
</dbReference>
<dbReference type="Gene3D" id="3.10.350.10">
    <property type="entry name" value="LysM domain"/>
    <property type="match status" value="1"/>
</dbReference>
<evidence type="ECO:0000256" key="1">
    <source>
        <dbReference type="SAM" id="Phobius"/>
    </source>
</evidence>
<evidence type="ECO:0000313" key="3">
    <source>
        <dbReference type="Proteomes" id="UP000276542"/>
    </source>
</evidence>
<accession>A0A3A5H7J9</accession>
<name>A0A3A5H7J9_9ACTN</name>
<dbReference type="InterPro" id="IPR036779">
    <property type="entry name" value="LysM_dom_sf"/>
</dbReference>
<dbReference type="OrthoDB" id="3210682at2"/>
<keyword evidence="1" id="KW-0812">Transmembrane</keyword>
<keyword evidence="1" id="KW-1133">Transmembrane helix</keyword>